<dbReference type="Gene3D" id="3.40.1440.10">
    <property type="entry name" value="GIY-YIG endonuclease"/>
    <property type="match status" value="1"/>
</dbReference>
<organism evidence="3 4">
    <name type="scientific">Desulfoprunum benzoelyticum</name>
    <dbReference type="NCBI Taxonomy" id="1506996"/>
    <lineage>
        <taxon>Bacteria</taxon>
        <taxon>Pseudomonadati</taxon>
        <taxon>Thermodesulfobacteriota</taxon>
        <taxon>Desulfobulbia</taxon>
        <taxon>Desulfobulbales</taxon>
        <taxon>Desulfobulbaceae</taxon>
        <taxon>Desulfoprunum</taxon>
    </lineage>
</organism>
<gene>
    <name evidence="3" type="ORF">HNQ81_001484</name>
</gene>
<name>A0A840V1N5_9BACT</name>
<dbReference type="CDD" id="cd10456">
    <property type="entry name" value="GIY-YIG_UPF0213"/>
    <property type="match status" value="1"/>
</dbReference>
<dbReference type="AlphaFoldDB" id="A0A840V1N5"/>
<proteinExistence type="inferred from homology"/>
<evidence type="ECO:0000313" key="4">
    <source>
        <dbReference type="Proteomes" id="UP000539642"/>
    </source>
</evidence>
<dbReference type="PANTHER" id="PTHR34477">
    <property type="entry name" value="UPF0213 PROTEIN YHBQ"/>
    <property type="match status" value="1"/>
</dbReference>
<dbReference type="GO" id="GO:0004519">
    <property type="term" value="F:endonuclease activity"/>
    <property type="evidence" value="ECO:0007669"/>
    <property type="project" value="UniProtKB-KW"/>
</dbReference>
<dbReference type="InterPro" id="IPR050190">
    <property type="entry name" value="UPF0213_domain"/>
</dbReference>
<dbReference type="PROSITE" id="PS50164">
    <property type="entry name" value="GIY_YIG"/>
    <property type="match status" value="1"/>
</dbReference>
<sequence>MQPCHTRPQTGSWFTYIVLCGDGTLYTGVTTDPARRLAEHNSAQGGARYTRSRQPVRLVFLERQPSRSAACKREHAIKDLSATAKKALIALEQDTAESLPLRLMA</sequence>
<evidence type="ECO:0000256" key="1">
    <source>
        <dbReference type="ARBA" id="ARBA00007435"/>
    </source>
</evidence>
<keyword evidence="4" id="KW-1185">Reference proteome</keyword>
<dbReference type="InterPro" id="IPR000305">
    <property type="entry name" value="GIY-YIG_endonuc"/>
</dbReference>
<dbReference type="EMBL" id="JACHEO010000006">
    <property type="protein sequence ID" value="MBB5347760.1"/>
    <property type="molecule type" value="Genomic_DNA"/>
</dbReference>
<evidence type="ECO:0000313" key="3">
    <source>
        <dbReference type="EMBL" id="MBB5347760.1"/>
    </source>
</evidence>
<dbReference type="PANTHER" id="PTHR34477:SF1">
    <property type="entry name" value="UPF0213 PROTEIN YHBQ"/>
    <property type="match status" value="1"/>
</dbReference>
<reference evidence="3 4" key="1">
    <citation type="submission" date="2020-08" db="EMBL/GenBank/DDBJ databases">
        <title>Genomic Encyclopedia of Type Strains, Phase IV (KMG-IV): sequencing the most valuable type-strain genomes for metagenomic binning, comparative biology and taxonomic classification.</title>
        <authorList>
            <person name="Goeker M."/>
        </authorList>
    </citation>
    <scope>NUCLEOTIDE SEQUENCE [LARGE SCALE GENOMIC DNA]</scope>
    <source>
        <strain evidence="3 4">DSM 28570</strain>
    </source>
</reference>
<accession>A0A840V1N5</accession>
<dbReference type="SUPFAM" id="SSF82771">
    <property type="entry name" value="GIY-YIG endonuclease"/>
    <property type="match status" value="1"/>
</dbReference>
<comment type="caution">
    <text evidence="3">The sequence shown here is derived from an EMBL/GenBank/DDBJ whole genome shotgun (WGS) entry which is preliminary data.</text>
</comment>
<comment type="similarity">
    <text evidence="1">Belongs to the UPF0213 family.</text>
</comment>
<keyword evidence="3" id="KW-0255">Endonuclease</keyword>
<dbReference type="InterPro" id="IPR035901">
    <property type="entry name" value="GIY-YIG_endonuc_sf"/>
</dbReference>
<dbReference type="RefSeq" id="WP_183349806.1">
    <property type="nucleotide sequence ID" value="NZ_JACHEO010000006.1"/>
</dbReference>
<keyword evidence="3" id="KW-0540">Nuclease</keyword>
<feature type="domain" description="GIY-YIG" evidence="2">
    <location>
        <begin position="11"/>
        <end position="87"/>
    </location>
</feature>
<keyword evidence="3" id="KW-0378">Hydrolase</keyword>
<protein>
    <submittedName>
        <fullName evidence="3">Putative endonuclease</fullName>
    </submittedName>
</protein>
<dbReference type="Pfam" id="PF01541">
    <property type="entry name" value="GIY-YIG"/>
    <property type="match status" value="1"/>
</dbReference>
<evidence type="ECO:0000259" key="2">
    <source>
        <dbReference type="PROSITE" id="PS50164"/>
    </source>
</evidence>
<dbReference type="Proteomes" id="UP000539642">
    <property type="component" value="Unassembled WGS sequence"/>
</dbReference>